<evidence type="ECO:0000256" key="1">
    <source>
        <dbReference type="SAM" id="MobiDB-lite"/>
    </source>
</evidence>
<comment type="caution">
    <text evidence="2">The sequence shown here is derived from an EMBL/GenBank/DDBJ whole genome shotgun (WGS) entry which is preliminary data.</text>
</comment>
<organism evidence="2 3">
    <name type="scientific">Rotaria sordida</name>
    <dbReference type="NCBI Taxonomy" id="392033"/>
    <lineage>
        <taxon>Eukaryota</taxon>
        <taxon>Metazoa</taxon>
        <taxon>Spiralia</taxon>
        <taxon>Gnathifera</taxon>
        <taxon>Rotifera</taxon>
        <taxon>Eurotatoria</taxon>
        <taxon>Bdelloidea</taxon>
        <taxon>Philodinida</taxon>
        <taxon>Philodinidae</taxon>
        <taxon>Rotaria</taxon>
    </lineage>
</organism>
<dbReference type="EMBL" id="CAJNOU010000003">
    <property type="protein sequence ID" value="CAF0792794.1"/>
    <property type="molecule type" value="Genomic_DNA"/>
</dbReference>
<evidence type="ECO:0000313" key="2">
    <source>
        <dbReference type="EMBL" id="CAF0792794.1"/>
    </source>
</evidence>
<gene>
    <name evidence="2" type="ORF">SEV965_LOCUS233</name>
</gene>
<evidence type="ECO:0000313" key="3">
    <source>
        <dbReference type="Proteomes" id="UP000663889"/>
    </source>
</evidence>
<proteinExistence type="predicted"/>
<feature type="compositionally biased region" description="Low complexity" evidence="1">
    <location>
        <begin position="353"/>
        <end position="374"/>
    </location>
</feature>
<reference evidence="2" key="1">
    <citation type="submission" date="2021-02" db="EMBL/GenBank/DDBJ databases">
        <authorList>
            <person name="Nowell W R."/>
        </authorList>
    </citation>
    <scope>NUCLEOTIDE SEQUENCE</scope>
</reference>
<protein>
    <submittedName>
        <fullName evidence="2">Uncharacterized protein</fullName>
    </submittedName>
</protein>
<sequence length="384" mass="42678">MIHLQCSLKKKMHLPSSVRDRSFYAKFYSRHPSEIEIIDKIPSSLPPSSSSSSSSSSCVLRILSEIPTTITPLSDVFSSATSGFFSSSECSSSESTSSYTKRRRITAPIIQERLNTYESACTRPSLPLPSFVLSKQKTQSISVLSTPSLVNQIIPQQKPAEQTTLFLTNTTNLIDNDSSKSIIMIQTNSSSLDSKINEKSISLDSSKKYLSKSTSQLCDPSLNNVKEEQVLSSSRSILDVIQNELSEIRRADHDLKKMFLSIYSKIQTIQQLKSTTTTTATTATVHQHKGQRYHYHPNERPSRLTTHCCYSSNTDIRRMSCTHHHHHNRKYAFHTVVALRNRMNNLQISSTADNDSYVDTDSSSSSSDSGACSSPVDNGPCGDD</sequence>
<name>A0A813SB25_9BILA</name>
<dbReference type="Proteomes" id="UP000663889">
    <property type="component" value="Unassembled WGS sequence"/>
</dbReference>
<dbReference type="AlphaFoldDB" id="A0A813SB25"/>
<accession>A0A813SB25</accession>
<feature type="region of interest" description="Disordered" evidence="1">
    <location>
        <begin position="350"/>
        <end position="384"/>
    </location>
</feature>